<gene>
    <name evidence="10" type="ORF">JF922_04420</name>
</gene>
<feature type="transmembrane region" description="Helical" evidence="7">
    <location>
        <begin position="109"/>
        <end position="128"/>
    </location>
</feature>
<dbReference type="Gene3D" id="1.10.3720.10">
    <property type="entry name" value="MetI-like"/>
    <property type="match status" value="1"/>
</dbReference>
<comment type="caution">
    <text evidence="10">The sequence shown here is derived from an EMBL/GenBank/DDBJ whole genome shotgun (WGS) entry which is preliminary data.</text>
</comment>
<dbReference type="Pfam" id="PF00528">
    <property type="entry name" value="BPD_transp_1"/>
    <property type="match status" value="1"/>
</dbReference>
<dbReference type="PROSITE" id="PS50928">
    <property type="entry name" value="ABC_TM1"/>
    <property type="match status" value="1"/>
</dbReference>
<evidence type="ECO:0000256" key="7">
    <source>
        <dbReference type="RuleBase" id="RU363032"/>
    </source>
</evidence>
<evidence type="ECO:0000256" key="2">
    <source>
        <dbReference type="ARBA" id="ARBA00022448"/>
    </source>
</evidence>
<organism evidence="10 11">
    <name type="scientific">Candidatus Nephthysia bennettiae</name>
    <dbReference type="NCBI Taxonomy" id="3127016"/>
    <lineage>
        <taxon>Bacteria</taxon>
        <taxon>Bacillati</taxon>
        <taxon>Candidatus Dormiibacterota</taxon>
        <taxon>Candidatus Dormibacteria</taxon>
        <taxon>Candidatus Dormibacterales</taxon>
        <taxon>Candidatus Dormibacteraceae</taxon>
        <taxon>Candidatus Nephthysia</taxon>
    </lineage>
</organism>
<evidence type="ECO:0000256" key="3">
    <source>
        <dbReference type="ARBA" id="ARBA00022475"/>
    </source>
</evidence>
<protein>
    <submittedName>
        <fullName evidence="10">ABC transporter permease</fullName>
    </submittedName>
</protein>
<keyword evidence="5 7" id="KW-1133">Transmembrane helix</keyword>
<dbReference type="InterPro" id="IPR035906">
    <property type="entry name" value="MetI-like_sf"/>
</dbReference>
<reference evidence="10" key="1">
    <citation type="submission" date="2020-10" db="EMBL/GenBank/DDBJ databases">
        <title>Ca. Dormibacterota MAGs.</title>
        <authorList>
            <person name="Montgomery K."/>
        </authorList>
    </citation>
    <scope>NUCLEOTIDE SEQUENCE [LARGE SCALE GENOMIC DNA]</scope>
    <source>
        <strain evidence="10">SC8812_S17_10</strain>
    </source>
</reference>
<evidence type="ECO:0000256" key="1">
    <source>
        <dbReference type="ARBA" id="ARBA00004651"/>
    </source>
</evidence>
<dbReference type="PANTHER" id="PTHR43386:SF1">
    <property type="entry name" value="D,D-DIPEPTIDE TRANSPORT SYSTEM PERMEASE PROTEIN DDPC-RELATED"/>
    <property type="match status" value="1"/>
</dbReference>
<keyword evidence="6 7" id="KW-0472">Membrane</keyword>
<feature type="transmembrane region" description="Helical" evidence="7">
    <location>
        <begin position="134"/>
        <end position="153"/>
    </location>
</feature>
<feature type="transmembrane region" description="Helical" evidence="7">
    <location>
        <begin position="12"/>
        <end position="31"/>
    </location>
</feature>
<dbReference type="Pfam" id="PF12911">
    <property type="entry name" value="OppC_N"/>
    <property type="match status" value="1"/>
</dbReference>
<dbReference type="AlphaFoldDB" id="A0A934K4R7"/>
<feature type="domain" description="ABC transmembrane type-1" evidence="9">
    <location>
        <begin position="70"/>
        <end position="262"/>
    </location>
</feature>
<dbReference type="InterPro" id="IPR000515">
    <property type="entry name" value="MetI-like"/>
</dbReference>
<evidence type="ECO:0000313" key="10">
    <source>
        <dbReference type="EMBL" id="MBJ7597317.1"/>
    </source>
</evidence>
<comment type="subcellular location">
    <subcellularLocation>
        <location evidence="1 7">Cell membrane</location>
        <topology evidence="1 7">Multi-pass membrane protein</topology>
    </subcellularLocation>
</comment>
<evidence type="ECO:0000256" key="6">
    <source>
        <dbReference type="ARBA" id="ARBA00023136"/>
    </source>
</evidence>
<feature type="region of interest" description="Disordered" evidence="8">
    <location>
        <begin position="293"/>
        <end position="325"/>
    </location>
</feature>
<feature type="compositionally biased region" description="Low complexity" evidence="8">
    <location>
        <begin position="293"/>
        <end position="315"/>
    </location>
</feature>
<evidence type="ECO:0000256" key="4">
    <source>
        <dbReference type="ARBA" id="ARBA00022692"/>
    </source>
</evidence>
<keyword evidence="11" id="KW-1185">Reference proteome</keyword>
<feature type="transmembrane region" description="Helical" evidence="7">
    <location>
        <begin position="74"/>
        <end position="97"/>
    </location>
</feature>
<feature type="transmembrane region" description="Helical" evidence="7">
    <location>
        <begin position="180"/>
        <end position="204"/>
    </location>
</feature>
<accession>A0A934K4R7</accession>
<keyword evidence="3" id="KW-1003">Cell membrane</keyword>
<feature type="transmembrane region" description="Helical" evidence="7">
    <location>
        <begin position="240"/>
        <end position="261"/>
    </location>
</feature>
<keyword evidence="2 7" id="KW-0813">Transport</keyword>
<evidence type="ECO:0000256" key="8">
    <source>
        <dbReference type="SAM" id="MobiDB-lite"/>
    </source>
</evidence>
<proteinExistence type="inferred from homology"/>
<evidence type="ECO:0000259" key="9">
    <source>
        <dbReference type="PROSITE" id="PS50928"/>
    </source>
</evidence>
<comment type="similarity">
    <text evidence="7">Belongs to the binding-protein-dependent transport system permease family.</text>
</comment>
<dbReference type="Proteomes" id="UP000612893">
    <property type="component" value="Unassembled WGS sequence"/>
</dbReference>
<dbReference type="CDD" id="cd06261">
    <property type="entry name" value="TM_PBP2"/>
    <property type="match status" value="1"/>
</dbReference>
<keyword evidence="4 7" id="KW-0812">Transmembrane</keyword>
<dbReference type="EMBL" id="JAEKNR010000053">
    <property type="protein sequence ID" value="MBJ7597317.1"/>
    <property type="molecule type" value="Genomic_DNA"/>
</dbReference>
<dbReference type="GO" id="GO:0005886">
    <property type="term" value="C:plasma membrane"/>
    <property type="evidence" value="ECO:0007669"/>
    <property type="project" value="UniProtKB-SubCell"/>
</dbReference>
<dbReference type="InterPro" id="IPR025966">
    <property type="entry name" value="OppC_N"/>
</dbReference>
<sequence length="325" mass="34189">MIARLRYNPRFMASAVLLVVVLIFALLGPLIPGHDPFKVVGGLFNSPSGSHWLGTDNFGHDVLSQLMAGTRTSLIIGLIAGAVATVIGVALGTAAGFKGGVLEEVLMGITNVIISIPAIVILILLSVALSNRSIVTMALIIGVVSWPWLARAVRAQASSLRTREHVDIARLSGAGSVRLIVFEVIPYMLSYVSMAFVLQLAGAILTEAGLSLLGLGPANVISLGIMLHWALLWESVRTGAWWAFVPPTIMLTLIAFALFMLQSSLDELFNPRLRRGAPRRRPAVAPVAPAAAPIPVSTPASTPTASAMSGPAAATDTDAIRGVRQ</sequence>
<name>A0A934K4R7_9BACT</name>
<evidence type="ECO:0000313" key="11">
    <source>
        <dbReference type="Proteomes" id="UP000612893"/>
    </source>
</evidence>
<evidence type="ECO:0000256" key="5">
    <source>
        <dbReference type="ARBA" id="ARBA00022989"/>
    </source>
</evidence>
<feature type="transmembrane region" description="Helical" evidence="7">
    <location>
        <begin position="210"/>
        <end position="233"/>
    </location>
</feature>
<dbReference type="RefSeq" id="WP_338199445.1">
    <property type="nucleotide sequence ID" value="NZ_JAEKNR010000053.1"/>
</dbReference>
<dbReference type="SUPFAM" id="SSF161098">
    <property type="entry name" value="MetI-like"/>
    <property type="match status" value="1"/>
</dbReference>
<dbReference type="InterPro" id="IPR050366">
    <property type="entry name" value="BP-dependent_transpt_permease"/>
</dbReference>
<dbReference type="PANTHER" id="PTHR43386">
    <property type="entry name" value="OLIGOPEPTIDE TRANSPORT SYSTEM PERMEASE PROTEIN APPC"/>
    <property type="match status" value="1"/>
</dbReference>